<dbReference type="NCBIfam" id="NF004402">
    <property type="entry name" value="PRK05758.2-2"/>
    <property type="match status" value="1"/>
</dbReference>
<dbReference type="InterPro" id="IPR026015">
    <property type="entry name" value="ATP_synth_OSCP/delta_N_sf"/>
</dbReference>
<keyword evidence="3 7" id="KW-0375">Hydrogen ion transport</keyword>
<evidence type="ECO:0000313" key="8">
    <source>
        <dbReference type="EMBL" id="QNH54992.1"/>
    </source>
</evidence>
<dbReference type="RefSeq" id="WP_185980897.1">
    <property type="nucleotide sequence ID" value="NZ_CP060204.1"/>
</dbReference>
<protein>
    <recommendedName>
        <fullName evidence="7">ATP synthase subunit delta</fullName>
    </recommendedName>
    <alternativeName>
        <fullName evidence="7">ATP synthase F(1) sector subunit delta</fullName>
    </alternativeName>
    <alternativeName>
        <fullName evidence="7">F-type ATPase subunit delta</fullName>
        <shortName evidence="7">F-ATPase subunit delta</shortName>
    </alternativeName>
</protein>
<keyword evidence="4 7" id="KW-0406">Ion transport</keyword>
<accession>A0A7G7VLJ9</accession>
<dbReference type="Proteomes" id="UP000515480">
    <property type="component" value="Chromosome"/>
</dbReference>
<evidence type="ECO:0000256" key="2">
    <source>
        <dbReference type="ARBA" id="ARBA00022448"/>
    </source>
</evidence>
<evidence type="ECO:0000256" key="3">
    <source>
        <dbReference type="ARBA" id="ARBA00022781"/>
    </source>
</evidence>
<dbReference type="EMBL" id="CP060204">
    <property type="protein sequence ID" value="QNH54992.1"/>
    <property type="molecule type" value="Genomic_DNA"/>
</dbReference>
<comment type="subcellular location">
    <subcellularLocation>
        <location evidence="7">Cell membrane</location>
        <topology evidence="7">Peripheral membrane protein</topology>
    </subcellularLocation>
    <subcellularLocation>
        <location evidence="1">Membrane</location>
    </subcellularLocation>
</comment>
<dbReference type="AlphaFoldDB" id="A0A7G7VLJ9"/>
<keyword evidence="5 7" id="KW-0472">Membrane</keyword>
<dbReference type="GO" id="GO:0046933">
    <property type="term" value="F:proton-transporting ATP synthase activity, rotational mechanism"/>
    <property type="evidence" value="ECO:0007669"/>
    <property type="project" value="UniProtKB-UniRule"/>
</dbReference>
<keyword evidence="2 7" id="KW-0813">Transport</keyword>
<sequence length="179" mass="19957">MLNMELARKYARAIFELACEDNALKEYGADLAKVQRLYTECPELKAYLCNPNIQPEDKKSLLKEVFAGGVRETVLNFLLLLIDKRRMMVFDAISTIFGQLSNEKLGIAVADVTTVDELTPEQMKALTEKLEAITGKQVTLREHRDPSLIGGVVVRIGDRRIDGSIKGRLAAMTAELMAN</sequence>
<reference evidence="8 9" key="1">
    <citation type="submission" date="2020-07" db="EMBL/GenBank/DDBJ databases">
        <title>Complete genome and description of Selenomonas timonensis sp. nov., a new bacterium isolated from a gingivitis subject.</title>
        <authorList>
            <person name="Antezack A."/>
        </authorList>
    </citation>
    <scope>NUCLEOTIDE SEQUENCE [LARGE SCALE GENOMIC DNA]</scope>
    <source>
        <strain evidence="8 9">Marseille-Q3039</strain>
    </source>
</reference>
<evidence type="ECO:0000256" key="1">
    <source>
        <dbReference type="ARBA" id="ARBA00004370"/>
    </source>
</evidence>
<dbReference type="NCBIfam" id="NF004403">
    <property type="entry name" value="PRK05758.2-4"/>
    <property type="match status" value="1"/>
</dbReference>
<dbReference type="NCBIfam" id="TIGR01145">
    <property type="entry name" value="ATP_synt_delta"/>
    <property type="match status" value="1"/>
</dbReference>
<keyword evidence="9" id="KW-1185">Reference proteome</keyword>
<keyword evidence="7" id="KW-1003">Cell membrane</keyword>
<dbReference type="HAMAP" id="MF_01416">
    <property type="entry name" value="ATP_synth_delta_bact"/>
    <property type="match status" value="1"/>
</dbReference>
<dbReference type="Pfam" id="PF00213">
    <property type="entry name" value="OSCP"/>
    <property type="match status" value="1"/>
</dbReference>
<dbReference type="InterPro" id="IPR000711">
    <property type="entry name" value="ATPase_OSCP/dsu"/>
</dbReference>
<evidence type="ECO:0000313" key="9">
    <source>
        <dbReference type="Proteomes" id="UP000515480"/>
    </source>
</evidence>
<evidence type="ECO:0000256" key="7">
    <source>
        <dbReference type="HAMAP-Rule" id="MF_01416"/>
    </source>
</evidence>
<dbReference type="GO" id="GO:0045259">
    <property type="term" value="C:proton-transporting ATP synthase complex"/>
    <property type="evidence" value="ECO:0007669"/>
    <property type="project" value="UniProtKB-KW"/>
</dbReference>
<comment type="similarity">
    <text evidence="7">Belongs to the ATPase delta chain family.</text>
</comment>
<dbReference type="PANTHER" id="PTHR11910">
    <property type="entry name" value="ATP SYNTHASE DELTA CHAIN"/>
    <property type="match status" value="1"/>
</dbReference>
<organism evidence="8 9">
    <name type="scientific">Selenomonas timonae</name>
    <dbReference type="NCBI Taxonomy" id="2754044"/>
    <lineage>
        <taxon>Bacteria</taxon>
        <taxon>Bacillati</taxon>
        <taxon>Bacillota</taxon>
        <taxon>Negativicutes</taxon>
        <taxon>Selenomonadales</taxon>
        <taxon>Selenomonadaceae</taxon>
        <taxon>Selenomonas</taxon>
    </lineage>
</organism>
<dbReference type="SUPFAM" id="SSF47928">
    <property type="entry name" value="N-terminal domain of the delta subunit of the F1F0-ATP synthase"/>
    <property type="match status" value="1"/>
</dbReference>
<keyword evidence="6 7" id="KW-0066">ATP synthesis</keyword>
<comment type="function">
    <text evidence="7">F(1)F(0) ATP synthase produces ATP from ADP in the presence of a proton or sodium gradient. F-type ATPases consist of two structural domains, F(1) containing the extramembraneous catalytic core and F(0) containing the membrane proton channel, linked together by a central stalk and a peripheral stalk. During catalysis, ATP synthesis in the catalytic domain of F(1) is coupled via a rotary mechanism of the central stalk subunits to proton translocation.</text>
</comment>
<dbReference type="PRINTS" id="PR00125">
    <property type="entry name" value="ATPASEDELTA"/>
</dbReference>
<dbReference type="GO" id="GO:0005886">
    <property type="term" value="C:plasma membrane"/>
    <property type="evidence" value="ECO:0007669"/>
    <property type="project" value="UniProtKB-SubCell"/>
</dbReference>
<dbReference type="Gene3D" id="1.10.520.20">
    <property type="entry name" value="N-terminal domain of the delta subunit of the F1F0-ATP synthase"/>
    <property type="match status" value="1"/>
</dbReference>
<keyword evidence="7" id="KW-0139">CF(1)</keyword>
<name>A0A7G7VLJ9_9FIRM</name>
<gene>
    <name evidence="7" type="primary">atpH</name>
    <name evidence="8" type="ORF">H1B31_03365</name>
</gene>
<evidence type="ECO:0000256" key="4">
    <source>
        <dbReference type="ARBA" id="ARBA00023065"/>
    </source>
</evidence>
<dbReference type="KEGG" id="stim:H1B31_03365"/>
<evidence type="ECO:0000256" key="5">
    <source>
        <dbReference type="ARBA" id="ARBA00023136"/>
    </source>
</evidence>
<proteinExistence type="inferred from homology"/>
<evidence type="ECO:0000256" key="6">
    <source>
        <dbReference type="ARBA" id="ARBA00023310"/>
    </source>
</evidence>
<comment type="function">
    <text evidence="7">This protein is part of the stalk that links CF(0) to CF(1). It either transmits conformational changes from CF(0) to CF(1) or is implicated in proton conduction.</text>
</comment>